<gene>
    <name evidence="3" type="ORF">ECRASSUSDP1_LOCUS22261</name>
</gene>
<proteinExistence type="predicted"/>
<dbReference type="NCBIfam" id="TIGR00231">
    <property type="entry name" value="small_GTP"/>
    <property type="match status" value="1"/>
</dbReference>
<dbReference type="InterPro" id="IPR050227">
    <property type="entry name" value="Rab"/>
</dbReference>
<dbReference type="CDD" id="cd00154">
    <property type="entry name" value="Rab"/>
    <property type="match status" value="1"/>
</dbReference>
<dbReference type="FunFam" id="3.40.50.300:FF:001447">
    <property type="entry name" value="Ras-related protein Rab-1B"/>
    <property type="match status" value="1"/>
</dbReference>
<dbReference type="SMART" id="SM00173">
    <property type="entry name" value="RAS"/>
    <property type="match status" value="1"/>
</dbReference>
<keyword evidence="2" id="KW-0342">GTP-binding</keyword>
<evidence type="ECO:0000313" key="3">
    <source>
        <dbReference type="EMBL" id="CAI2380821.1"/>
    </source>
</evidence>
<dbReference type="EMBL" id="CAMPGE010022811">
    <property type="protein sequence ID" value="CAI2380821.1"/>
    <property type="molecule type" value="Genomic_DNA"/>
</dbReference>
<dbReference type="PANTHER" id="PTHR47977">
    <property type="entry name" value="RAS-RELATED PROTEIN RAB"/>
    <property type="match status" value="1"/>
</dbReference>
<name>A0AAD1XY89_EUPCR</name>
<dbReference type="InterPro" id="IPR027417">
    <property type="entry name" value="P-loop_NTPase"/>
</dbReference>
<keyword evidence="1" id="KW-0547">Nucleotide-binding</keyword>
<dbReference type="SMART" id="SM00175">
    <property type="entry name" value="RAB"/>
    <property type="match status" value="1"/>
</dbReference>
<reference evidence="3" key="1">
    <citation type="submission" date="2023-07" db="EMBL/GenBank/DDBJ databases">
        <authorList>
            <consortium name="AG Swart"/>
            <person name="Singh M."/>
            <person name="Singh A."/>
            <person name="Seah K."/>
            <person name="Emmerich C."/>
        </authorList>
    </citation>
    <scope>NUCLEOTIDE SEQUENCE</scope>
    <source>
        <strain evidence="3">DP1</strain>
    </source>
</reference>
<dbReference type="PRINTS" id="PR00449">
    <property type="entry name" value="RASTRNSFRMNG"/>
</dbReference>
<dbReference type="SMART" id="SM00174">
    <property type="entry name" value="RHO"/>
    <property type="match status" value="1"/>
</dbReference>
<organism evidence="3 4">
    <name type="scientific">Euplotes crassus</name>
    <dbReference type="NCBI Taxonomy" id="5936"/>
    <lineage>
        <taxon>Eukaryota</taxon>
        <taxon>Sar</taxon>
        <taxon>Alveolata</taxon>
        <taxon>Ciliophora</taxon>
        <taxon>Intramacronucleata</taxon>
        <taxon>Spirotrichea</taxon>
        <taxon>Hypotrichia</taxon>
        <taxon>Euplotida</taxon>
        <taxon>Euplotidae</taxon>
        <taxon>Moneuplotes</taxon>
    </lineage>
</organism>
<evidence type="ECO:0000256" key="2">
    <source>
        <dbReference type="ARBA" id="ARBA00023134"/>
    </source>
</evidence>
<evidence type="ECO:0000313" key="4">
    <source>
        <dbReference type="Proteomes" id="UP001295684"/>
    </source>
</evidence>
<dbReference type="GO" id="GO:0005525">
    <property type="term" value="F:GTP binding"/>
    <property type="evidence" value="ECO:0007669"/>
    <property type="project" value="UniProtKB-KW"/>
</dbReference>
<sequence>MSILRCKMVIVGDATVGKSAIVNQLVNQSFNSAYSMTQACDYKIKEFPIEESKTVVELHILDIAGQKFFNNIAIELIKDVTHVMLVYDMTNPDTFNSLQSWFDGIKEENPGKDIKGWLVGNKADLETRIKITTDDGQAFASEAGLRYFEVSAMKYEDVEAPFKEAAELFHETYEERIKKISR</sequence>
<dbReference type="PROSITE" id="PS51419">
    <property type="entry name" value="RAB"/>
    <property type="match status" value="1"/>
</dbReference>
<dbReference type="Gene3D" id="3.40.50.300">
    <property type="entry name" value="P-loop containing nucleotide triphosphate hydrolases"/>
    <property type="match status" value="1"/>
</dbReference>
<dbReference type="PROSITE" id="PS51421">
    <property type="entry name" value="RAS"/>
    <property type="match status" value="1"/>
</dbReference>
<dbReference type="GO" id="GO:0003924">
    <property type="term" value="F:GTPase activity"/>
    <property type="evidence" value="ECO:0007669"/>
    <property type="project" value="InterPro"/>
</dbReference>
<protein>
    <submittedName>
        <fullName evidence="3">Uncharacterized protein</fullName>
    </submittedName>
</protein>
<dbReference type="Pfam" id="PF00071">
    <property type="entry name" value="Ras"/>
    <property type="match status" value="1"/>
</dbReference>
<dbReference type="AlphaFoldDB" id="A0AAD1XY89"/>
<evidence type="ECO:0000256" key="1">
    <source>
        <dbReference type="ARBA" id="ARBA00022741"/>
    </source>
</evidence>
<dbReference type="InterPro" id="IPR001806">
    <property type="entry name" value="Small_GTPase"/>
</dbReference>
<dbReference type="Proteomes" id="UP001295684">
    <property type="component" value="Unassembled WGS sequence"/>
</dbReference>
<dbReference type="InterPro" id="IPR005225">
    <property type="entry name" value="Small_GTP-bd"/>
</dbReference>
<comment type="caution">
    <text evidence="3">The sequence shown here is derived from an EMBL/GenBank/DDBJ whole genome shotgun (WGS) entry which is preliminary data.</text>
</comment>
<keyword evidence="4" id="KW-1185">Reference proteome</keyword>
<dbReference type="SUPFAM" id="SSF52540">
    <property type="entry name" value="P-loop containing nucleoside triphosphate hydrolases"/>
    <property type="match status" value="1"/>
</dbReference>
<accession>A0AAD1XY89</accession>